<feature type="region of interest" description="Disordered" evidence="1">
    <location>
        <begin position="181"/>
        <end position="217"/>
    </location>
</feature>
<proteinExistence type="predicted"/>
<evidence type="ECO:0000256" key="1">
    <source>
        <dbReference type="SAM" id="MobiDB-lite"/>
    </source>
</evidence>
<reference evidence="2 3" key="1">
    <citation type="journal article" date="2014" name="Int. J. Syst. Evol. Microbiol.">
        <title>Complete genome sequence of Corynebacterium casei LMG S-19264T (=DSM 44701T), isolated from a smear-ripened cheese.</title>
        <authorList>
            <consortium name="US DOE Joint Genome Institute (JGI-PGF)"/>
            <person name="Walter F."/>
            <person name="Albersmeier A."/>
            <person name="Kalinowski J."/>
            <person name="Ruckert C."/>
        </authorList>
    </citation>
    <scope>NUCLEOTIDE SEQUENCE [LARGE SCALE GENOMIC DNA]</scope>
    <source>
        <strain evidence="2 3">NBRC 110095</strain>
    </source>
</reference>
<organism evidence="2 3">
    <name type="scientific">Marinibactrum halimedae</name>
    <dbReference type="NCBI Taxonomy" id="1444977"/>
    <lineage>
        <taxon>Bacteria</taxon>
        <taxon>Pseudomonadati</taxon>
        <taxon>Pseudomonadota</taxon>
        <taxon>Gammaproteobacteria</taxon>
        <taxon>Cellvibrionales</taxon>
        <taxon>Cellvibrionaceae</taxon>
        <taxon>Marinibactrum</taxon>
    </lineage>
</organism>
<dbReference type="AlphaFoldDB" id="A0AA37T9B0"/>
<gene>
    <name evidence="2" type="ORF">GCM10007877_29570</name>
</gene>
<dbReference type="EMBL" id="BSPD01000073">
    <property type="protein sequence ID" value="GLS27238.1"/>
    <property type="molecule type" value="Genomic_DNA"/>
</dbReference>
<name>A0AA37T9B0_9GAMM</name>
<dbReference type="PROSITE" id="PS51257">
    <property type="entry name" value="PROKAR_LIPOPROTEIN"/>
    <property type="match status" value="1"/>
</dbReference>
<dbReference type="InterPro" id="IPR009576">
    <property type="entry name" value="Biofilm_formation_YgiB"/>
</dbReference>
<dbReference type="RefSeq" id="WP_232593763.1">
    <property type="nucleotide sequence ID" value="NZ_BSPD01000073.1"/>
</dbReference>
<dbReference type="Proteomes" id="UP001156870">
    <property type="component" value="Unassembled WGS sequence"/>
</dbReference>
<protein>
    <submittedName>
        <fullName evidence="2">UPF0441 protein</fullName>
    </submittedName>
</protein>
<dbReference type="Pfam" id="PF06693">
    <property type="entry name" value="DUF1190"/>
    <property type="match status" value="1"/>
</dbReference>
<sequence>MKRSQSIQQEFMRKRRWQFVVKPMTVAIAAIAAGCSSNREEATFVQSVSDCVDRTAMNVEQCTYAYEQALSEARRTGPKYQHKSHCETDFGIEQCYQAPNNIWTPLISGFLVGYIANQALNSNREIDIDFYGGGYKKRRYNPVYRYDSYVGGNYNKLMTADGTIIGKHGQSTYKVPKKTLTQKMPSSKKTISRGGFGSVASAKSSWGGGKSSRSWGG</sequence>
<comment type="caution">
    <text evidence="2">The sequence shown here is derived from an EMBL/GenBank/DDBJ whole genome shotgun (WGS) entry which is preliminary data.</text>
</comment>
<keyword evidence="3" id="KW-1185">Reference proteome</keyword>
<accession>A0AA37T9B0</accession>
<feature type="compositionally biased region" description="Gly residues" evidence="1">
    <location>
        <begin position="206"/>
        <end position="217"/>
    </location>
</feature>
<evidence type="ECO:0000313" key="3">
    <source>
        <dbReference type="Proteomes" id="UP001156870"/>
    </source>
</evidence>
<evidence type="ECO:0000313" key="2">
    <source>
        <dbReference type="EMBL" id="GLS27238.1"/>
    </source>
</evidence>